<name>A0A7S4B727_CHRCT</name>
<keyword evidence="1" id="KW-0472">Membrane</keyword>
<feature type="transmembrane region" description="Helical" evidence="1">
    <location>
        <begin position="127"/>
        <end position="147"/>
    </location>
</feature>
<keyword evidence="1" id="KW-0812">Transmembrane</keyword>
<keyword evidence="2" id="KW-0732">Signal</keyword>
<feature type="signal peptide" evidence="2">
    <location>
        <begin position="1"/>
        <end position="35"/>
    </location>
</feature>
<dbReference type="AlphaFoldDB" id="A0A7S4B727"/>
<organism evidence="3">
    <name type="scientific">Chrysotila carterae</name>
    <name type="common">Marine alga</name>
    <name type="synonym">Syracosphaera carterae</name>
    <dbReference type="NCBI Taxonomy" id="13221"/>
    <lineage>
        <taxon>Eukaryota</taxon>
        <taxon>Haptista</taxon>
        <taxon>Haptophyta</taxon>
        <taxon>Prymnesiophyceae</taxon>
        <taxon>Isochrysidales</taxon>
        <taxon>Isochrysidaceae</taxon>
        <taxon>Chrysotila</taxon>
    </lineage>
</organism>
<dbReference type="EMBL" id="HBIZ01014507">
    <property type="protein sequence ID" value="CAE0756294.1"/>
    <property type="molecule type" value="Transcribed_RNA"/>
</dbReference>
<feature type="transmembrane region" description="Helical" evidence="1">
    <location>
        <begin position="252"/>
        <end position="281"/>
    </location>
</feature>
<evidence type="ECO:0000313" key="3">
    <source>
        <dbReference type="EMBL" id="CAE0756294.1"/>
    </source>
</evidence>
<proteinExistence type="predicted"/>
<feature type="transmembrane region" description="Helical" evidence="1">
    <location>
        <begin position="200"/>
        <end position="231"/>
    </location>
</feature>
<gene>
    <name evidence="3" type="ORF">PCAR00345_LOCUS8888</name>
</gene>
<keyword evidence="1" id="KW-1133">Transmembrane helix</keyword>
<evidence type="ECO:0000256" key="1">
    <source>
        <dbReference type="SAM" id="Phobius"/>
    </source>
</evidence>
<sequence>MSTWSEALFFGSTAMSWHLASIAAFLVCTCTSVLANAQCCQRKGHSASTTNVLTIHAHLFMLAPWGYSLWDYVHSMEVALLIYVSLAQANLITPSIDAWDHAQIFWITANLVQTLWTLGFYTHRLGLATLCAAALVFACMSLAVSLGDGLEDTSYVFIAVPVWLHAGWSVTVCMQMAHMLMSSADTSEGFRGAVALASPFLLVGVSSAAITCVGLAALPAGFVTVWTLMAVHANLSERVSDLSTRVDESTDAVAAALSLITRALSVLAGAACAALCVLAAWRQTHTWQQYT</sequence>
<evidence type="ECO:0000256" key="2">
    <source>
        <dbReference type="SAM" id="SignalP"/>
    </source>
</evidence>
<accession>A0A7S4B727</accession>
<feature type="transmembrane region" description="Helical" evidence="1">
    <location>
        <begin position="154"/>
        <end position="180"/>
    </location>
</feature>
<evidence type="ECO:0008006" key="4">
    <source>
        <dbReference type="Google" id="ProtNLM"/>
    </source>
</evidence>
<feature type="chain" id="PRO_5030840141" description="Glycerophosphocholine acyltransferase 1" evidence="2">
    <location>
        <begin position="36"/>
        <end position="291"/>
    </location>
</feature>
<protein>
    <recommendedName>
        <fullName evidence="4">Glycerophosphocholine acyltransferase 1</fullName>
    </recommendedName>
</protein>
<reference evidence="3" key="1">
    <citation type="submission" date="2021-01" db="EMBL/GenBank/DDBJ databases">
        <authorList>
            <person name="Corre E."/>
            <person name="Pelletier E."/>
            <person name="Niang G."/>
            <person name="Scheremetjew M."/>
            <person name="Finn R."/>
            <person name="Kale V."/>
            <person name="Holt S."/>
            <person name="Cochrane G."/>
            <person name="Meng A."/>
            <person name="Brown T."/>
            <person name="Cohen L."/>
        </authorList>
    </citation>
    <scope>NUCLEOTIDE SEQUENCE</scope>
    <source>
        <strain evidence="3">CCMP645</strain>
    </source>
</reference>